<protein>
    <submittedName>
        <fullName evidence="1">Uncharacterized protein</fullName>
    </submittedName>
</protein>
<organism evidence="1 2">
    <name type="scientific">Trifolium medium</name>
    <dbReference type="NCBI Taxonomy" id="97028"/>
    <lineage>
        <taxon>Eukaryota</taxon>
        <taxon>Viridiplantae</taxon>
        <taxon>Streptophyta</taxon>
        <taxon>Embryophyta</taxon>
        <taxon>Tracheophyta</taxon>
        <taxon>Spermatophyta</taxon>
        <taxon>Magnoliopsida</taxon>
        <taxon>eudicotyledons</taxon>
        <taxon>Gunneridae</taxon>
        <taxon>Pentapetalae</taxon>
        <taxon>rosids</taxon>
        <taxon>fabids</taxon>
        <taxon>Fabales</taxon>
        <taxon>Fabaceae</taxon>
        <taxon>Papilionoideae</taxon>
        <taxon>50 kb inversion clade</taxon>
        <taxon>NPAAA clade</taxon>
        <taxon>Hologalegina</taxon>
        <taxon>IRL clade</taxon>
        <taxon>Trifolieae</taxon>
        <taxon>Trifolium</taxon>
    </lineage>
</organism>
<proteinExistence type="predicted"/>
<sequence>MRSWRESASFLATSRCGSLSDHSRTGTLAVARCQARSVTTQEHEG</sequence>
<evidence type="ECO:0000313" key="1">
    <source>
        <dbReference type="EMBL" id="MCI64183.1"/>
    </source>
</evidence>
<feature type="non-terminal residue" evidence="1">
    <location>
        <position position="45"/>
    </location>
</feature>
<comment type="caution">
    <text evidence="1">The sequence shown here is derived from an EMBL/GenBank/DDBJ whole genome shotgun (WGS) entry which is preliminary data.</text>
</comment>
<dbReference type="Proteomes" id="UP000265520">
    <property type="component" value="Unassembled WGS sequence"/>
</dbReference>
<evidence type="ECO:0000313" key="2">
    <source>
        <dbReference type="Proteomes" id="UP000265520"/>
    </source>
</evidence>
<keyword evidence="2" id="KW-1185">Reference proteome</keyword>
<accession>A0A392TSK6</accession>
<reference evidence="1 2" key="1">
    <citation type="journal article" date="2018" name="Front. Plant Sci.">
        <title>Red Clover (Trifolium pratense) and Zigzag Clover (T. medium) - A Picture of Genomic Similarities and Differences.</title>
        <authorList>
            <person name="Dluhosova J."/>
            <person name="Istvanek J."/>
            <person name="Nedelnik J."/>
            <person name="Repkova J."/>
        </authorList>
    </citation>
    <scope>NUCLEOTIDE SEQUENCE [LARGE SCALE GENOMIC DNA]</scope>
    <source>
        <strain evidence="2">cv. 10/8</strain>
        <tissue evidence="1">Leaf</tissue>
    </source>
</reference>
<name>A0A392TSK6_9FABA</name>
<dbReference type="EMBL" id="LXQA010650763">
    <property type="protein sequence ID" value="MCI64183.1"/>
    <property type="molecule type" value="Genomic_DNA"/>
</dbReference>
<dbReference type="AlphaFoldDB" id="A0A392TSK6"/>